<proteinExistence type="predicted"/>
<dbReference type="InterPro" id="IPR001279">
    <property type="entry name" value="Metallo-B-lactamas"/>
</dbReference>
<dbReference type="InterPro" id="IPR036866">
    <property type="entry name" value="RibonucZ/Hydroxyglut_hydro"/>
</dbReference>
<organism evidence="2 3">
    <name type="scientific">Aequorivita aquimaris</name>
    <dbReference type="NCBI Taxonomy" id="1548749"/>
    <lineage>
        <taxon>Bacteria</taxon>
        <taxon>Pseudomonadati</taxon>
        <taxon>Bacteroidota</taxon>
        <taxon>Flavobacteriia</taxon>
        <taxon>Flavobacteriales</taxon>
        <taxon>Flavobacteriaceae</taxon>
        <taxon>Aequorivita</taxon>
    </lineage>
</organism>
<dbReference type="PANTHER" id="PTHR42663:SF6">
    <property type="entry name" value="HYDROLASE C777.06C-RELATED"/>
    <property type="match status" value="1"/>
</dbReference>
<reference evidence="2 3" key="2">
    <citation type="journal article" date="2016" name="Int. J. Syst. Evol. Microbiol.">
        <title>Vitellibacter aquimaris sp. nov., a marine bacterium isolated from seawater.</title>
        <authorList>
            <person name="Thevarajoo S."/>
            <person name="Selvaratnam C."/>
            <person name="Goh K.M."/>
            <person name="Hong K.W."/>
            <person name="Chan X.Y."/>
            <person name="Chan K.G."/>
            <person name="Chong C.S."/>
        </authorList>
    </citation>
    <scope>NUCLEOTIDE SEQUENCE [LARGE SCALE GENOMIC DNA]</scope>
    <source>
        <strain evidence="2 3">D-24</strain>
    </source>
</reference>
<feature type="domain" description="Metallo-beta-lactamase" evidence="1">
    <location>
        <begin position="39"/>
        <end position="228"/>
    </location>
</feature>
<name>A0A137RIW1_9FLAO</name>
<dbReference type="Proteomes" id="UP000070138">
    <property type="component" value="Unassembled WGS sequence"/>
</dbReference>
<dbReference type="STRING" id="1548749.LS48_06490"/>
<evidence type="ECO:0000313" key="2">
    <source>
        <dbReference type="EMBL" id="KXO00115.1"/>
    </source>
</evidence>
<dbReference type="CDD" id="cd16279">
    <property type="entry name" value="metallo-hydrolase-like_MBL-fold"/>
    <property type="match status" value="1"/>
</dbReference>
<protein>
    <submittedName>
        <fullName evidence="2">Beta-lactamase</fullName>
    </submittedName>
</protein>
<dbReference type="Gene3D" id="3.60.15.10">
    <property type="entry name" value="Ribonuclease Z/Hydroxyacylglutathione hydrolase-like"/>
    <property type="match status" value="1"/>
</dbReference>
<gene>
    <name evidence="2" type="ORF">LS48_06490</name>
</gene>
<dbReference type="EMBL" id="JRWG01000003">
    <property type="protein sequence ID" value="KXO00115.1"/>
    <property type="molecule type" value="Genomic_DNA"/>
</dbReference>
<keyword evidence="3" id="KW-1185">Reference proteome</keyword>
<evidence type="ECO:0000313" key="3">
    <source>
        <dbReference type="Proteomes" id="UP000070138"/>
    </source>
</evidence>
<dbReference type="PANTHER" id="PTHR42663">
    <property type="entry name" value="HYDROLASE C777.06C-RELATED-RELATED"/>
    <property type="match status" value="1"/>
</dbReference>
<dbReference type="PATRIC" id="fig|1548749.3.peg.1376"/>
<dbReference type="Pfam" id="PF12706">
    <property type="entry name" value="Lactamase_B_2"/>
    <property type="match status" value="1"/>
</dbReference>
<dbReference type="SMART" id="SM00849">
    <property type="entry name" value="Lactamase_B"/>
    <property type="match status" value="1"/>
</dbReference>
<accession>A0A137RIW1</accession>
<comment type="caution">
    <text evidence="2">The sequence shown here is derived from an EMBL/GenBank/DDBJ whole genome shotgun (WGS) entry which is preliminary data.</text>
</comment>
<dbReference type="RefSeq" id="WP_062621195.1">
    <property type="nucleotide sequence ID" value="NZ_JRWG01000003.1"/>
</dbReference>
<sequence>MKSTFSVTFLGTGTSQGIPVIGSNHPVCKSSDPKDKRLRVSVLLQWNDFTYVIDCGPDFRQQMLRQNVSKLDGILLTHEHSDHTAGLDDIRPFNFMQGNMPFYAHKRVFKSLHERFAYIFETENKYPGAPSVEEIEIDKDSIFTIGGKQVVSIEAYHDTLPVLGFRVESFTYLTDVKTIAEEEIEKIKGTNVLVVNALREEPHYSHFNLSEALDFIERVKPKITYLTHISHLMGFHEEVEKKLPKNVHLAYDTLTITI</sequence>
<evidence type="ECO:0000259" key="1">
    <source>
        <dbReference type="SMART" id="SM00849"/>
    </source>
</evidence>
<reference evidence="3" key="1">
    <citation type="submission" date="2014-10" db="EMBL/GenBank/DDBJ databases">
        <title>Genome sequencing of Vitellibacter sp. D-24.</title>
        <authorList>
            <person name="Thevarajoo S."/>
            <person name="Selvaratnam C."/>
            <person name="Goh K.M."/>
            <person name="Chong C.S."/>
        </authorList>
    </citation>
    <scope>NUCLEOTIDE SEQUENCE [LARGE SCALE GENOMIC DNA]</scope>
    <source>
        <strain evidence="3">D-24</strain>
    </source>
</reference>
<dbReference type="AlphaFoldDB" id="A0A137RIW1"/>
<dbReference type="OrthoDB" id="9781189at2"/>
<dbReference type="SUPFAM" id="SSF56281">
    <property type="entry name" value="Metallo-hydrolase/oxidoreductase"/>
    <property type="match status" value="1"/>
</dbReference>